<evidence type="ECO:0000256" key="5">
    <source>
        <dbReference type="ARBA" id="ARBA00022676"/>
    </source>
</evidence>
<feature type="active site" description="Nucleophile" evidence="9">
    <location>
        <position position="415"/>
    </location>
</feature>
<comment type="subunit">
    <text evidence="9">Monomer.</text>
</comment>
<dbReference type="SMART" id="SM00642">
    <property type="entry name" value="Aamy"/>
    <property type="match status" value="1"/>
</dbReference>
<keyword evidence="4 9" id="KW-0321">Glycogen metabolism</keyword>
<comment type="catalytic activity">
    <reaction evidence="1 9">
        <text>Transfers a segment of a (1-&gt;4)-alpha-D-glucan chain to a primary hydroxy group in a similar glucan chain.</text>
        <dbReference type="EC" id="2.4.1.18"/>
    </reaction>
</comment>
<dbReference type="EC" id="2.4.1.18" evidence="9"/>
<evidence type="ECO:0000259" key="11">
    <source>
        <dbReference type="SMART" id="SM00642"/>
    </source>
</evidence>
<dbReference type="InterPro" id="IPR054169">
    <property type="entry name" value="GlgB_N"/>
</dbReference>
<dbReference type="InterPro" id="IPR006047">
    <property type="entry name" value="GH13_cat_dom"/>
</dbReference>
<comment type="caution">
    <text evidence="12">The sequence shown here is derived from an EMBL/GenBank/DDBJ whole genome shotgun (WGS) entry which is preliminary data.</text>
</comment>
<dbReference type="EMBL" id="JBHTIR010004324">
    <property type="protein sequence ID" value="MFD0856992.1"/>
    <property type="molecule type" value="Genomic_DNA"/>
</dbReference>
<dbReference type="PIRSF" id="PIRSF000463">
    <property type="entry name" value="GlgB"/>
    <property type="match status" value="1"/>
</dbReference>
<dbReference type="Pfam" id="PF02922">
    <property type="entry name" value="CBM_48"/>
    <property type="match status" value="1"/>
</dbReference>
<dbReference type="Gene3D" id="2.60.40.10">
    <property type="entry name" value="Immunoglobulins"/>
    <property type="match status" value="2"/>
</dbReference>
<dbReference type="CDD" id="cd11322">
    <property type="entry name" value="AmyAc_Glg_BE"/>
    <property type="match status" value="1"/>
</dbReference>
<keyword evidence="13" id="KW-1185">Reference proteome</keyword>
<name>A0ABW3CSQ5_9ACTN</name>
<evidence type="ECO:0000256" key="1">
    <source>
        <dbReference type="ARBA" id="ARBA00000826"/>
    </source>
</evidence>
<dbReference type="HAMAP" id="MF_00685">
    <property type="entry name" value="GlgB"/>
    <property type="match status" value="1"/>
</dbReference>
<dbReference type="InterPro" id="IPR017853">
    <property type="entry name" value="GH"/>
</dbReference>
<dbReference type="InterPro" id="IPR013783">
    <property type="entry name" value="Ig-like_fold"/>
</dbReference>
<keyword evidence="7 9" id="KW-0320">Glycogen biosynthesis</keyword>
<evidence type="ECO:0000256" key="3">
    <source>
        <dbReference type="ARBA" id="ARBA00009000"/>
    </source>
</evidence>
<dbReference type="InterPro" id="IPR014756">
    <property type="entry name" value="Ig_E-set"/>
</dbReference>
<evidence type="ECO:0000256" key="2">
    <source>
        <dbReference type="ARBA" id="ARBA00004964"/>
    </source>
</evidence>
<feature type="active site" description="Proton donor" evidence="9">
    <location>
        <position position="468"/>
    </location>
</feature>
<dbReference type="InterPro" id="IPR006048">
    <property type="entry name" value="A-amylase/branching_C"/>
</dbReference>
<reference evidence="13" key="1">
    <citation type="journal article" date="2019" name="Int. J. Syst. Evol. Microbiol.">
        <title>The Global Catalogue of Microorganisms (GCM) 10K type strain sequencing project: providing services to taxonomists for standard genome sequencing and annotation.</title>
        <authorList>
            <consortium name="The Broad Institute Genomics Platform"/>
            <consortium name="The Broad Institute Genome Sequencing Center for Infectious Disease"/>
            <person name="Wu L."/>
            <person name="Ma J."/>
        </authorList>
    </citation>
    <scope>NUCLEOTIDE SEQUENCE [LARGE SCALE GENOMIC DNA]</scope>
    <source>
        <strain evidence="13">JCM 31696</strain>
    </source>
</reference>
<dbReference type="InterPro" id="IPR006407">
    <property type="entry name" value="GlgB"/>
</dbReference>
<dbReference type="Pfam" id="PF22019">
    <property type="entry name" value="GlgB_N"/>
    <property type="match status" value="1"/>
</dbReference>
<proteinExistence type="inferred from homology"/>
<comment type="similarity">
    <text evidence="3 9">Belongs to the glycosyl hydrolase 13 family. GlgB subfamily.</text>
</comment>
<dbReference type="InterPro" id="IPR004193">
    <property type="entry name" value="Glyco_hydro_13_N"/>
</dbReference>
<evidence type="ECO:0000256" key="4">
    <source>
        <dbReference type="ARBA" id="ARBA00022600"/>
    </source>
</evidence>
<dbReference type="PANTHER" id="PTHR43651">
    <property type="entry name" value="1,4-ALPHA-GLUCAN-BRANCHING ENZYME"/>
    <property type="match status" value="1"/>
</dbReference>
<feature type="domain" description="Glycosyl hydrolase family 13 catalytic" evidence="11">
    <location>
        <begin position="263"/>
        <end position="618"/>
    </location>
</feature>
<accession>A0ABW3CSQ5</accession>
<keyword evidence="6 9" id="KW-0808">Transferase</keyword>
<dbReference type="CDD" id="cd02855">
    <property type="entry name" value="E_set_GBE_prok_N"/>
    <property type="match status" value="1"/>
</dbReference>
<dbReference type="SUPFAM" id="SSF51011">
    <property type="entry name" value="Glycosyl hydrolase domain"/>
    <property type="match status" value="1"/>
</dbReference>
<evidence type="ECO:0000256" key="6">
    <source>
        <dbReference type="ARBA" id="ARBA00022679"/>
    </source>
</evidence>
<dbReference type="SUPFAM" id="SSF81296">
    <property type="entry name" value="E set domains"/>
    <property type="match status" value="2"/>
</dbReference>
<keyword evidence="8 9" id="KW-0119">Carbohydrate metabolism</keyword>
<dbReference type="NCBIfam" id="NF008967">
    <property type="entry name" value="PRK12313.1"/>
    <property type="match status" value="1"/>
</dbReference>
<keyword evidence="5 9" id="KW-0328">Glycosyltransferase</keyword>
<dbReference type="GO" id="GO:0003844">
    <property type="term" value="F:1,4-alpha-glucan branching enzyme activity"/>
    <property type="evidence" value="ECO:0007669"/>
    <property type="project" value="UniProtKB-EC"/>
</dbReference>
<evidence type="ECO:0000256" key="8">
    <source>
        <dbReference type="ARBA" id="ARBA00023277"/>
    </source>
</evidence>
<comment type="pathway">
    <text evidence="2 9">Glycan biosynthesis; glycogen biosynthesis.</text>
</comment>
<feature type="region of interest" description="Disordered" evidence="10">
    <location>
        <begin position="1"/>
        <end position="28"/>
    </location>
</feature>
<dbReference type="InterPro" id="IPR044143">
    <property type="entry name" value="GlgB_N_E_set_prok"/>
</dbReference>
<evidence type="ECO:0000256" key="9">
    <source>
        <dbReference type="HAMAP-Rule" id="MF_00685"/>
    </source>
</evidence>
<dbReference type="PANTHER" id="PTHR43651:SF3">
    <property type="entry name" value="1,4-ALPHA-GLUCAN-BRANCHING ENZYME"/>
    <property type="match status" value="1"/>
</dbReference>
<sequence>MARVTREEIERLVGGDHHDPHGVLGAHPERDGVTIRALRPLAERVEVVLPNGDRHKLRHYHEGVFTGTLPPEASLSGASEDEAPLAVPDYRLAVTYGNGHELIRDDPYRHLPTLGELDQHLIGEGRHEELWRALGARVRTYASSFGAVTGTGFAVWAPTARGVRVVGDFNHWDGRAHPMRSLGSSGIWELFIPDVKDGDVYKYEILGADGQWRLKADPMAQATEVPPATGSRVFTSTYEWADGEWMDRRKERSWVSEPMSVYEVHLGSWRPGLSYQELAEELTRYVSDMGFTHVEFLPVAEHPYGPSWGYQVTSYYAPSARFGSPDDFRHLVDRLHQAGIGVIVDWVPAHFPKDEWALARFDGTALYEHEDPRLGEHPDWGTLVFNFGRSEVRNFLVANALFWLEEFHIDGLRVDAVASMLYLDYSREEGQWTPNIYGGRENLEAISFLQEVNATAYKRNPGIMTIAEESTAWPGVSRPTHLGGLGFGFKWNMGWMHDTLEYLRHEPIFRNYHHGEITFSLIYAFSENYVLPLSHDEVVHGKGSLLGKMPGDTWQKFAGLRALLAYMWSHPGKQLLFMGQEFGQGAEWAEERSLDWWLLENASEGANHLGVQKLVRDLNKLYRSEPALHTLDNVPDGFQWIDGNDAGGNTLSFVRYGAAPPGSKQERPVVACVINFSGGPHEDYRLGLPKTGPWRELLNTDAYEYGGSGVGNMGRVEATDEPCHAMPASAMIRVPPLGAVFLAPETIQTRELPES</sequence>
<protein>
    <recommendedName>
        <fullName evidence="9">1,4-alpha-glucan branching enzyme GlgB</fullName>
        <ecNumber evidence="9">2.4.1.18</ecNumber>
    </recommendedName>
    <alternativeName>
        <fullName evidence="9">1,4-alpha-D-glucan:1,4-alpha-D-glucan 6-glucosyl-transferase</fullName>
    </alternativeName>
    <alternativeName>
        <fullName evidence="9">Alpha-(1-&gt;4)-glucan branching enzyme</fullName>
    </alternativeName>
    <alternativeName>
        <fullName evidence="9">Glycogen branching enzyme</fullName>
        <shortName evidence="9">BE</shortName>
    </alternativeName>
</protein>
<dbReference type="NCBIfam" id="TIGR01515">
    <property type="entry name" value="branching_enzym"/>
    <property type="match status" value="1"/>
</dbReference>
<organism evidence="12 13">
    <name type="scientific">Actinomadura adrarensis</name>
    <dbReference type="NCBI Taxonomy" id="1819600"/>
    <lineage>
        <taxon>Bacteria</taxon>
        <taxon>Bacillati</taxon>
        <taxon>Actinomycetota</taxon>
        <taxon>Actinomycetes</taxon>
        <taxon>Streptosporangiales</taxon>
        <taxon>Thermomonosporaceae</taxon>
        <taxon>Actinomadura</taxon>
    </lineage>
</organism>
<dbReference type="NCBIfam" id="NF003811">
    <property type="entry name" value="PRK05402.1"/>
    <property type="match status" value="1"/>
</dbReference>
<gene>
    <name evidence="9 12" type="primary">glgB</name>
    <name evidence="12" type="ORF">ACFQ07_32485</name>
</gene>
<evidence type="ECO:0000256" key="10">
    <source>
        <dbReference type="SAM" id="MobiDB-lite"/>
    </source>
</evidence>
<evidence type="ECO:0000313" key="13">
    <source>
        <dbReference type="Proteomes" id="UP001597083"/>
    </source>
</evidence>
<comment type="function">
    <text evidence="9">Catalyzes the formation of the alpha-1,6-glucosidic linkages in glycogen by scission of a 1,4-alpha-linked oligosaccharide from growing alpha-1,4-glucan chains and the subsequent attachment of the oligosaccharide to the alpha-1,6 position.</text>
</comment>
<dbReference type="Proteomes" id="UP001597083">
    <property type="component" value="Unassembled WGS sequence"/>
</dbReference>
<dbReference type="InterPro" id="IPR013780">
    <property type="entry name" value="Glyco_hydro_b"/>
</dbReference>
<evidence type="ECO:0000256" key="7">
    <source>
        <dbReference type="ARBA" id="ARBA00023056"/>
    </source>
</evidence>
<evidence type="ECO:0000313" key="12">
    <source>
        <dbReference type="EMBL" id="MFD0856992.1"/>
    </source>
</evidence>
<dbReference type="Gene3D" id="2.60.40.1180">
    <property type="entry name" value="Golgi alpha-mannosidase II"/>
    <property type="match status" value="1"/>
</dbReference>
<dbReference type="InterPro" id="IPR037439">
    <property type="entry name" value="Branching_enzy"/>
</dbReference>
<dbReference type="Gene3D" id="3.20.20.80">
    <property type="entry name" value="Glycosidases"/>
    <property type="match status" value="1"/>
</dbReference>
<dbReference type="SUPFAM" id="SSF51445">
    <property type="entry name" value="(Trans)glycosidases"/>
    <property type="match status" value="1"/>
</dbReference>
<dbReference type="Pfam" id="PF02806">
    <property type="entry name" value="Alpha-amylase_C"/>
    <property type="match status" value="1"/>
</dbReference>
<dbReference type="Pfam" id="PF00128">
    <property type="entry name" value="Alpha-amylase"/>
    <property type="match status" value="1"/>
</dbReference>